<evidence type="ECO:0000313" key="4">
    <source>
        <dbReference type="EMBL" id="OFC72041.1"/>
    </source>
</evidence>
<evidence type="ECO:0000259" key="3">
    <source>
        <dbReference type="Pfam" id="PF03358"/>
    </source>
</evidence>
<evidence type="ECO:0000256" key="1">
    <source>
        <dbReference type="ARBA" id="ARBA00001917"/>
    </source>
</evidence>
<sequence length="175" mass="18592">MKVVAFGASTHKTSINKALATYVAGLIDGAEVKVLDINDYEMPLYTQDREEELGSPEQAKQFLADIASADALVISFAEHNGHYPAAYKSLFDWASRTNREVYAHKPAVYLSTSPGPGGAKSVLGAAVASAEFFAGNVKASVSVPNFYDVFDVEAGKVTDDAVNAELKEAVAKLTA</sequence>
<dbReference type="RefSeq" id="WP_070123823.1">
    <property type="nucleotide sequence ID" value="NZ_MDHN01000008.1"/>
</dbReference>
<dbReference type="Gene3D" id="3.40.50.360">
    <property type="match status" value="1"/>
</dbReference>
<evidence type="ECO:0000256" key="2">
    <source>
        <dbReference type="ARBA" id="ARBA00022643"/>
    </source>
</evidence>
<comment type="cofactor">
    <cofactor evidence="1">
        <name>FMN</name>
        <dbReference type="ChEBI" id="CHEBI:58210"/>
    </cofactor>
</comment>
<proteinExistence type="predicted"/>
<feature type="domain" description="NADPH-dependent FMN reductase-like" evidence="3">
    <location>
        <begin position="1"/>
        <end position="143"/>
    </location>
</feature>
<dbReference type="EMBL" id="MDHN01000008">
    <property type="protein sequence ID" value="OFC72041.1"/>
    <property type="molecule type" value="Genomic_DNA"/>
</dbReference>
<protein>
    <submittedName>
        <fullName evidence="4">NADPH-dependent FMN reductase</fullName>
    </submittedName>
</protein>
<dbReference type="InterPro" id="IPR050712">
    <property type="entry name" value="NAD(P)H-dep_reductase"/>
</dbReference>
<dbReference type="InterPro" id="IPR005025">
    <property type="entry name" value="FMN_Rdtase-like_dom"/>
</dbReference>
<dbReference type="SUPFAM" id="SSF52218">
    <property type="entry name" value="Flavoproteins"/>
    <property type="match status" value="1"/>
</dbReference>
<gene>
    <name evidence="4" type="ORF">BFC18_04885</name>
</gene>
<dbReference type="PANTHER" id="PTHR30543:SF21">
    <property type="entry name" value="NAD(P)H-DEPENDENT FMN REDUCTASE LOT6"/>
    <property type="match status" value="1"/>
</dbReference>
<dbReference type="STRING" id="1656094.BFC18_04885"/>
<dbReference type="Pfam" id="PF03358">
    <property type="entry name" value="FMN_red"/>
    <property type="match status" value="1"/>
</dbReference>
<reference evidence="4 5" key="1">
    <citation type="submission" date="2016-08" db="EMBL/GenBank/DDBJ databases">
        <authorList>
            <person name="Seilhamer J.J."/>
        </authorList>
    </citation>
    <scope>NUCLEOTIDE SEQUENCE [LARGE SCALE GENOMIC DNA]</scope>
    <source>
        <strain evidence="4 5">KCTC 42603</strain>
    </source>
</reference>
<accession>A0A1E7ZEV3</accession>
<dbReference type="AlphaFoldDB" id="A0A1E7ZEV3"/>
<dbReference type="GO" id="GO:0010181">
    <property type="term" value="F:FMN binding"/>
    <property type="evidence" value="ECO:0007669"/>
    <property type="project" value="TreeGrafter"/>
</dbReference>
<dbReference type="PANTHER" id="PTHR30543">
    <property type="entry name" value="CHROMATE REDUCTASE"/>
    <property type="match status" value="1"/>
</dbReference>
<evidence type="ECO:0000313" key="5">
    <source>
        <dbReference type="Proteomes" id="UP000175691"/>
    </source>
</evidence>
<dbReference type="OrthoDB" id="5767802at2"/>
<dbReference type="GO" id="GO:0016491">
    <property type="term" value="F:oxidoreductase activity"/>
    <property type="evidence" value="ECO:0007669"/>
    <property type="project" value="InterPro"/>
</dbReference>
<organism evidence="4 5">
    <name type="scientific">Alteromonas confluentis</name>
    <dbReference type="NCBI Taxonomy" id="1656094"/>
    <lineage>
        <taxon>Bacteria</taxon>
        <taxon>Pseudomonadati</taxon>
        <taxon>Pseudomonadota</taxon>
        <taxon>Gammaproteobacteria</taxon>
        <taxon>Alteromonadales</taxon>
        <taxon>Alteromonadaceae</taxon>
        <taxon>Alteromonas/Salinimonas group</taxon>
        <taxon>Alteromonas</taxon>
    </lineage>
</organism>
<dbReference type="Proteomes" id="UP000175691">
    <property type="component" value="Unassembled WGS sequence"/>
</dbReference>
<keyword evidence="2" id="KW-0285">Flavoprotein</keyword>
<dbReference type="GO" id="GO:0005829">
    <property type="term" value="C:cytosol"/>
    <property type="evidence" value="ECO:0007669"/>
    <property type="project" value="TreeGrafter"/>
</dbReference>
<name>A0A1E7ZEV3_9ALTE</name>
<keyword evidence="5" id="KW-1185">Reference proteome</keyword>
<dbReference type="InterPro" id="IPR029039">
    <property type="entry name" value="Flavoprotein-like_sf"/>
</dbReference>
<keyword evidence="2" id="KW-0288">FMN</keyword>
<comment type="caution">
    <text evidence="4">The sequence shown here is derived from an EMBL/GenBank/DDBJ whole genome shotgun (WGS) entry which is preliminary data.</text>
</comment>